<feature type="domain" description="Phosphoribosyltransferase" evidence="9">
    <location>
        <begin position="166"/>
        <end position="259"/>
    </location>
</feature>
<keyword evidence="6" id="KW-0067">ATP-binding</keyword>
<dbReference type="FunFam" id="3.40.50.2020:FF:000014">
    <property type="entry name" value="Ribose-phosphate pyrophosphokinase 1"/>
    <property type="match status" value="1"/>
</dbReference>
<organism evidence="11 12">
    <name type="scientific">Candidatus Bilamarchaeum dharawalense</name>
    <dbReference type="NCBI Taxonomy" id="2885759"/>
    <lineage>
        <taxon>Archaea</taxon>
        <taxon>Candidatus Micrarchaeota</taxon>
        <taxon>Candidatus Micrarchaeia</taxon>
        <taxon>Candidatus Anstonellales</taxon>
        <taxon>Candidatus Bilamarchaeaceae</taxon>
        <taxon>Candidatus Bilamarchaeum</taxon>
    </lineage>
</organism>
<comment type="caution">
    <text evidence="11">The sequence shown here is derived from an EMBL/GenBank/DDBJ whole genome shotgun (WGS) entry which is preliminary data.</text>
</comment>
<evidence type="ECO:0000256" key="1">
    <source>
        <dbReference type="ARBA" id="ARBA00013247"/>
    </source>
</evidence>
<dbReference type="GO" id="GO:0006164">
    <property type="term" value="P:purine nucleotide biosynthetic process"/>
    <property type="evidence" value="ECO:0007669"/>
    <property type="project" value="TreeGrafter"/>
</dbReference>
<keyword evidence="2 11" id="KW-0808">Transferase</keyword>
<evidence type="ECO:0000313" key="12">
    <source>
        <dbReference type="Proteomes" id="UP000789941"/>
    </source>
</evidence>
<feature type="domain" description="Ribose-phosphate pyrophosphokinase N-terminal" evidence="10">
    <location>
        <begin position="15"/>
        <end position="107"/>
    </location>
</feature>
<dbReference type="SUPFAM" id="SSF53271">
    <property type="entry name" value="PRTase-like"/>
    <property type="match status" value="1"/>
</dbReference>
<dbReference type="GO" id="GO:0005737">
    <property type="term" value="C:cytoplasm"/>
    <property type="evidence" value="ECO:0007669"/>
    <property type="project" value="TreeGrafter"/>
</dbReference>
<dbReference type="EC" id="2.7.6.1" evidence="1"/>
<dbReference type="GO" id="GO:0004749">
    <property type="term" value="F:ribose phosphate diphosphokinase activity"/>
    <property type="evidence" value="ECO:0007669"/>
    <property type="project" value="UniProtKB-EC"/>
</dbReference>
<dbReference type="InterPro" id="IPR000836">
    <property type="entry name" value="PRTase_dom"/>
</dbReference>
<dbReference type="InterPro" id="IPR029057">
    <property type="entry name" value="PRTase-like"/>
</dbReference>
<gene>
    <name evidence="11" type="primary">prs</name>
    <name evidence="11" type="ORF">LFW2832_01272</name>
</gene>
<dbReference type="Pfam" id="PF00156">
    <property type="entry name" value="Pribosyltran"/>
    <property type="match status" value="1"/>
</dbReference>
<sequence>MYLIAPNFSDLMEPNIEFKTFPDGDSYVRINVIDKCQGEDVTLFHRLYPKQNTAIFNATQILHTLKRVGARVTLVSPYLPYSRQDKTFLMGESLSAQVLCKLLNDFGTVKLVTVDCHFLKKEGESEYSNLKIQNISANKMLVEHARKKVGLEPLEIISPDQGANYLISEFGGKSMSKVRGQYDSTSGEEAYRSVQKVEREFDVEGKTILILDDMISTGGTMIKAVENVKKGGAKKVFCAATHGFFLNDSLDKLRKISDGVFTTNSIPNPVAEVDLLPLLKGPF</sequence>
<dbReference type="Proteomes" id="UP000789941">
    <property type="component" value="Unassembled WGS sequence"/>
</dbReference>
<dbReference type="PANTHER" id="PTHR10210">
    <property type="entry name" value="RIBOSE-PHOSPHATE DIPHOSPHOKINASE FAMILY MEMBER"/>
    <property type="match status" value="1"/>
</dbReference>
<dbReference type="AlphaFoldDB" id="A0A5E4LPH6"/>
<comment type="similarity">
    <text evidence="8">Belongs to the ribose-phosphate pyrophosphokinase family.</text>
</comment>
<evidence type="ECO:0000259" key="10">
    <source>
        <dbReference type="Pfam" id="PF13793"/>
    </source>
</evidence>
<dbReference type="GO" id="GO:0005524">
    <property type="term" value="F:ATP binding"/>
    <property type="evidence" value="ECO:0007669"/>
    <property type="project" value="UniProtKB-KW"/>
</dbReference>
<dbReference type="EMBL" id="CABMJJ010000003">
    <property type="protein sequence ID" value="VVC02847.1"/>
    <property type="molecule type" value="Genomic_DNA"/>
</dbReference>
<comment type="catalytic activity">
    <reaction evidence="7">
        <text>D-ribose 5-phosphate + ATP = 5-phospho-alpha-D-ribose 1-diphosphate + AMP + H(+)</text>
        <dbReference type="Rhea" id="RHEA:15609"/>
        <dbReference type="ChEBI" id="CHEBI:15378"/>
        <dbReference type="ChEBI" id="CHEBI:30616"/>
        <dbReference type="ChEBI" id="CHEBI:58017"/>
        <dbReference type="ChEBI" id="CHEBI:78346"/>
        <dbReference type="ChEBI" id="CHEBI:456215"/>
        <dbReference type="EC" id="2.7.6.1"/>
    </reaction>
</comment>
<dbReference type="InterPro" id="IPR029099">
    <property type="entry name" value="Pribosyltran_N"/>
</dbReference>
<keyword evidence="3 8" id="KW-0545">Nucleotide biosynthesis</keyword>
<name>A0A5E4LPH6_9ARCH</name>
<protein>
    <recommendedName>
        <fullName evidence="1">ribose-phosphate diphosphokinase</fullName>
        <ecNumber evidence="1">2.7.6.1</ecNumber>
    </recommendedName>
</protein>
<evidence type="ECO:0000256" key="5">
    <source>
        <dbReference type="ARBA" id="ARBA00022777"/>
    </source>
</evidence>
<evidence type="ECO:0000256" key="6">
    <source>
        <dbReference type="ARBA" id="ARBA00022840"/>
    </source>
</evidence>
<dbReference type="NCBIfam" id="TIGR01251">
    <property type="entry name" value="ribP_PPkin"/>
    <property type="match status" value="1"/>
</dbReference>
<evidence type="ECO:0000256" key="4">
    <source>
        <dbReference type="ARBA" id="ARBA00022741"/>
    </source>
</evidence>
<keyword evidence="4" id="KW-0547">Nucleotide-binding</keyword>
<evidence type="ECO:0000259" key="9">
    <source>
        <dbReference type="Pfam" id="PF00156"/>
    </source>
</evidence>
<evidence type="ECO:0000256" key="7">
    <source>
        <dbReference type="ARBA" id="ARBA00049535"/>
    </source>
</evidence>
<dbReference type="CDD" id="cd06223">
    <property type="entry name" value="PRTases_typeI"/>
    <property type="match status" value="1"/>
</dbReference>
<evidence type="ECO:0000256" key="3">
    <source>
        <dbReference type="ARBA" id="ARBA00022727"/>
    </source>
</evidence>
<keyword evidence="5" id="KW-0418">Kinase</keyword>
<dbReference type="PANTHER" id="PTHR10210:SF32">
    <property type="entry name" value="RIBOSE-PHOSPHATE PYROPHOSPHOKINASE 2"/>
    <property type="match status" value="1"/>
</dbReference>
<dbReference type="Pfam" id="PF13793">
    <property type="entry name" value="Pribosyltran_N"/>
    <property type="match status" value="1"/>
</dbReference>
<dbReference type="Gene3D" id="3.40.50.2020">
    <property type="match status" value="2"/>
</dbReference>
<dbReference type="GO" id="GO:0002189">
    <property type="term" value="C:ribose phosphate diphosphokinase complex"/>
    <property type="evidence" value="ECO:0007669"/>
    <property type="project" value="TreeGrafter"/>
</dbReference>
<dbReference type="GO" id="GO:0016301">
    <property type="term" value="F:kinase activity"/>
    <property type="evidence" value="ECO:0007669"/>
    <property type="project" value="UniProtKB-KW"/>
</dbReference>
<reference evidence="11 12" key="1">
    <citation type="submission" date="2019-08" db="EMBL/GenBank/DDBJ databases">
        <authorList>
            <person name="Vazquez-Campos X."/>
        </authorList>
    </citation>
    <scope>NUCLEOTIDE SEQUENCE [LARGE SCALE GENOMIC DNA]</scope>
    <source>
        <strain evidence="11">LFW-283_2</strain>
    </source>
</reference>
<evidence type="ECO:0000313" key="11">
    <source>
        <dbReference type="EMBL" id="VVC02847.1"/>
    </source>
</evidence>
<dbReference type="GO" id="GO:0006015">
    <property type="term" value="P:5-phosphoribose 1-diphosphate biosynthetic process"/>
    <property type="evidence" value="ECO:0007669"/>
    <property type="project" value="TreeGrafter"/>
</dbReference>
<dbReference type="InterPro" id="IPR005946">
    <property type="entry name" value="Rib-P_diPkinase"/>
</dbReference>
<dbReference type="SMART" id="SM01400">
    <property type="entry name" value="Pribosyltran_N"/>
    <property type="match status" value="1"/>
</dbReference>
<dbReference type="GO" id="GO:0000287">
    <property type="term" value="F:magnesium ion binding"/>
    <property type="evidence" value="ECO:0007669"/>
    <property type="project" value="InterPro"/>
</dbReference>
<proteinExistence type="inferred from homology"/>
<accession>A0A5E4LPH6</accession>
<evidence type="ECO:0000256" key="8">
    <source>
        <dbReference type="RuleBase" id="RU004324"/>
    </source>
</evidence>
<evidence type="ECO:0000256" key="2">
    <source>
        <dbReference type="ARBA" id="ARBA00022679"/>
    </source>
</evidence>